<evidence type="ECO:0000256" key="4">
    <source>
        <dbReference type="ARBA" id="ARBA00022475"/>
    </source>
</evidence>
<evidence type="ECO:0000313" key="15">
    <source>
        <dbReference type="Proteomes" id="UP000018936"/>
    </source>
</evidence>
<evidence type="ECO:0000256" key="11">
    <source>
        <dbReference type="ARBA" id="ARBA00023136"/>
    </source>
</evidence>
<evidence type="ECO:0000256" key="12">
    <source>
        <dbReference type="RuleBase" id="RU362121"/>
    </source>
</evidence>
<keyword evidence="9 12" id="KW-1133">Transmembrane helix</keyword>
<evidence type="ECO:0000259" key="13">
    <source>
        <dbReference type="PROSITE" id="PS50255"/>
    </source>
</evidence>
<dbReference type="Pfam" id="PF00173">
    <property type="entry name" value="Cyt-b5"/>
    <property type="match status" value="1"/>
</dbReference>
<keyword evidence="10 12" id="KW-0408">Iron</keyword>
<evidence type="ECO:0000256" key="1">
    <source>
        <dbReference type="ARBA" id="ARBA00004162"/>
    </source>
</evidence>
<feature type="transmembrane region" description="Helical" evidence="12">
    <location>
        <begin position="308"/>
        <end position="332"/>
    </location>
</feature>
<dbReference type="InterPro" id="IPR001433">
    <property type="entry name" value="OxRdtase_FAD/NAD-bd"/>
</dbReference>
<dbReference type="InterPro" id="IPR036400">
    <property type="entry name" value="Cyt_B5-like_heme/steroid_sf"/>
</dbReference>
<evidence type="ECO:0000256" key="10">
    <source>
        <dbReference type="ARBA" id="ARBA00023004"/>
    </source>
</evidence>
<name>V8PB00_OPHHA</name>
<organism evidence="14 15">
    <name type="scientific">Ophiophagus hannah</name>
    <name type="common">King cobra</name>
    <name type="synonym">Naja hannah</name>
    <dbReference type="NCBI Taxonomy" id="8665"/>
    <lineage>
        <taxon>Eukaryota</taxon>
        <taxon>Metazoa</taxon>
        <taxon>Chordata</taxon>
        <taxon>Craniata</taxon>
        <taxon>Vertebrata</taxon>
        <taxon>Euteleostomi</taxon>
        <taxon>Lepidosauria</taxon>
        <taxon>Squamata</taxon>
        <taxon>Bifurcata</taxon>
        <taxon>Unidentata</taxon>
        <taxon>Episquamata</taxon>
        <taxon>Toxicofera</taxon>
        <taxon>Serpentes</taxon>
        <taxon>Colubroidea</taxon>
        <taxon>Elapidae</taxon>
        <taxon>Elapinae</taxon>
        <taxon>Ophiophagus</taxon>
    </lineage>
</organism>
<proteinExistence type="inferred from homology"/>
<reference evidence="14 15" key="1">
    <citation type="journal article" date="2013" name="Proc. Natl. Acad. Sci. U.S.A.">
        <title>The king cobra genome reveals dynamic gene evolution and adaptation in the snake venom system.</title>
        <authorList>
            <person name="Vonk F.J."/>
            <person name="Casewell N.R."/>
            <person name="Henkel C.V."/>
            <person name="Heimberg A.M."/>
            <person name="Jansen H.J."/>
            <person name="McCleary R.J."/>
            <person name="Kerkkamp H.M."/>
            <person name="Vos R.A."/>
            <person name="Guerreiro I."/>
            <person name="Calvete J.J."/>
            <person name="Wuster W."/>
            <person name="Woods A.E."/>
            <person name="Logan J.M."/>
            <person name="Harrison R.A."/>
            <person name="Castoe T.A."/>
            <person name="de Koning A.P."/>
            <person name="Pollock D.D."/>
            <person name="Yandell M."/>
            <person name="Calderon D."/>
            <person name="Renjifo C."/>
            <person name="Currier R.B."/>
            <person name="Salgado D."/>
            <person name="Pla D."/>
            <person name="Sanz L."/>
            <person name="Hyder A.S."/>
            <person name="Ribeiro J.M."/>
            <person name="Arntzen J.W."/>
            <person name="van den Thillart G.E."/>
            <person name="Boetzer M."/>
            <person name="Pirovano W."/>
            <person name="Dirks R.P."/>
            <person name="Spaink H.P."/>
            <person name="Duboule D."/>
            <person name="McGlinn E."/>
            <person name="Kini R.M."/>
            <person name="Richardson M.K."/>
        </authorList>
    </citation>
    <scope>NUCLEOTIDE SEQUENCE</scope>
    <source>
        <tissue evidence="14">Blood</tissue>
    </source>
</reference>
<dbReference type="SUPFAM" id="SSF52343">
    <property type="entry name" value="Ferredoxin reductase-like, C-terminal NADP-linked domain"/>
    <property type="match status" value="1"/>
</dbReference>
<dbReference type="GO" id="GO:0005886">
    <property type="term" value="C:plasma membrane"/>
    <property type="evidence" value="ECO:0007669"/>
    <property type="project" value="UniProtKB-SubCell"/>
</dbReference>
<evidence type="ECO:0000256" key="6">
    <source>
        <dbReference type="ARBA" id="ARBA00022692"/>
    </source>
</evidence>
<evidence type="ECO:0000256" key="7">
    <source>
        <dbReference type="ARBA" id="ARBA00022723"/>
    </source>
</evidence>
<dbReference type="InterPro" id="IPR018506">
    <property type="entry name" value="Cyt_B5_heme-BS"/>
</dbReference>
<dbReference type="Proteomes" id="UP000018936">
    <property type="component" value="Unassembled WGS sequence"/>
</dbReference>
<sequence>MLNVPSQCFPAPDSQQRVALAGRSKVPLKSGRSLMDWIRLTKSGKDLTGLKGRLLEVTEEELMKHNKRDDCWICIRGLVYNVTPYMEYHPGGEDELMKAAGTDGTDLFDQVHRWVNYESMLKECLVGRIALKPAASLKGILSSFHKVCSISDMNSELVIADIQECTLRGEIIVKDFSYLIHVGDYISLSNPEGIFRKSQLEDVEDLLLLAGGTGFTPMVKLLSYALSNCATLRAVKMMFFNKTEDDILWKSQLEQLALKDMRLEMTEPHYISNETSQHALLSHSDYTWEYEYYEYGPVSFEDLKAHKYSIVIGFWVGLAVFVIFMFFVLTLLTKTRVPHQERINSSEKKLCTNSFVADFGQPLDSERIFSQQLFLHCYINELEDTDRTKQCHKVPVMDTSIHFQEVIENSGQLEEELNCHTKFNIPNFVNYDSLGEDDLLISEPSIILENKPVSQVSCQILD</sequence>
<evidence type="ECO:0000256" key="8">
    <source>
        <dbReference type="ARBA" id="ARBA00022824"/>
    </source>
</evidence>
<evidence type="ECO:0000256" key="9">
    <source>
        <dbReference type="ARBA" id="ARBA00022989"/>
    </source>
</evidence>
<evidence type="ECO:0000256" key="3">
    <source>
        <dbReference type="ARBA" id="ARBA00010063"/>
    </source>
</evidence>
<keyword evidence="7 12" id="KW-0479">Metal-binding</keyword>
<protein>
    <submittedName>
        <fullName evidence="14">Cytochrome b5 reductase 4</fullName>
    </submittedName>
</protein>
<dbReference type="PROSITE" id="PS50255">
    <property type="entry name" value="CYTOCHROME_B5_2"/>
    <property type="match status" value="1"/>
</dbReference>
<dbReference type="FunFam" id="3.10.120.10:FF:000001">
    <property type="entry name" value="Cytochrome b5 reductase 4"/>
    <property type="match status" value="1"/>
</dbReference>
<dbReference type="GO" id="GO:0005789">
    <property type="term" value="C:endoplasmic reticulum membrane"/>
    <property type="evidence" value="ECO:0007669"/>
    <property type="project" value="UniProtKB-SubCell"/>
</dbReference>
<dbReference type="PANTHER" id="PTHR46237:SF1">
    <property type="entry name" value="CYTOCHROME B5 REDUCTASE 4"/>
    <property type="match status" value="1"/>
</dbReference>
<keyword evidence="5 12" id="KW-0349">Heme</keyword>
<dbReference type="PANTHER" id="PTHR46237">
    <property type="entry name" value="CYTOCHROME B5 REDUCTASE 4 FAMILY MEMBER"/>
    <property type="match status" value="1"/>
</dbReference>
<keyword evidence="4" id="KW-1003">Cell membrane</keyword>
<dbReference type="SMART" id="SM01117">
    <property type="entry name" value="Cyt-b5"/>
    <property type="match status" value="1"/>
</dbReference>
<comment type="subcellular location">
    <subcellularLocation>
        <location evidence="1">Cell membrane</location>
        <topology evidence="1">Single-pass membrane protein</topology>
    </subcellularLocation>
    <subcellularLocation>
        <location evidence="2">Endoplasmic reticulum membrane</location>
        <topology evidence="2">Single-pass membrane protein</topology>
    </subcellularLocation>
</comment>
<dbReference type="OrthoDB" id="9904651at2759"/>
<dbReference type="InterPro" id="IPR028111">
    <property type="entry name" value="MRAP"/>
</dbReference>
<dbReference type="SUPFAM" id="SSF55856">
    <property type="entry name" value="Cytochrome b5-like heme/steroid binding domain"/>
    <property type="match status" value="1"/>
</dbReference>
<dbReference type="InterPro" id="IPR051872">
    <property type="entry name" value="Cytochrome_b5/Flavoprotein_Rdt"/>
</dbReference>
<dbReference type="Gene3D" id="3.10.120.10">
    <property type="entry name" value="Cytochrome b5-like heme/steroid binding domain"/>
    <property type="match status" value="1"/>
</dbReference>
<dbReference type="GO" id="GO:0006801">
    <property type="term" value="P:superoxide metabolic process"/>
    <property type="evidence" value="ECO:0007669"/>
    <property type="project" value="TreeGrafter"/>
</dbReference>
<evidence type="ECO:0000313" key="14">
    <source>
        <dbReference type="EMBL" id="ETE71490.1"/>
    </source>
</evidence>
<keyword evidence="11 12" id="KW-0472">Membrane</keyword>
<keyword evidence="15" id="KW-1185">Reference proteome</keyword>
<comment type="caution">
    <text evidence="14">The sequence shown here is derived from an EMBL/GenBank/DDBJ whole genome shotgun (WGS) entry which is preliminary data.</text>
</comment>
<dbReference type="GO" id="GO:0004128">
    <property type="term" value="F:cytochrome-b5 reductase activity, acting on NAD(P)H"/>
    <property type="evidence" value="ECO:0007669"/>
    <property type="project" value="TreeGrafter"/>
</dbReference>
<dbReference type="Gene3D" id="3.40.50.80">
    <property type="entry name" value="Nucleotide-binding domain of ferredoxin-NADP reductase (FNR) module"/>
    <property type="match status" value="1"/>
</dbReference>
<evidence type="ECO:0000256" key="5">
    <source>
        <dbReference type="ARBA" id="ARBA00022617"/>
    </source>
</evidence>
<dbReference type="GO" id="GO:0046872">
    <property type="term" value="F:metal ion binding"/>
    <property type="evidence" value="ECO:0007669"/>
    <property type="project" value="UniProtKB-UniRule"/>
</dbReference>
<dbReference type="InterPro" id="IPR001199">
    <property type="entry name" value="Cyt_B5-like_heme/steroid-bd"/>
</dbReference>
<keyword evidence="8" id="KW-0256">Endoplasmic reticulum</keyword>
<dbReference type="InterPro" id="IPR039261">
    <property type="entry name" value="FNR_nucleotide-bd"/>
</dbReference>
<feature type="domain" description="Cytochrome b5 heme-binding" evidence="13">
    <location>
        <begin position="54"/>
        <end position="130"/>
    </location>
</feature>
<accession>V8PB00</accession>
<comment type="similarity">
    <text evidence="12">Belongs to the cytochrome b5 family.</text>
</comment>
<dbReference type="Pfam" id="PF00175">
    <property type="entry name" value="NAD_binding_1"/>
    <property type="match status" value="1"/>
</dbReference>
<comment type="similarity">
    <text evidence="3">Belongs to the MRAP family.</text>
</comment>
<dbReference type="EMBL" id="AZIM01000354">
    <property type="protein sequence ID" value="ETE71490.1"/>
    <property type="molecule type" value="Genomic_DNA"/>
</dbReference>
<dbReference type="PRINTS" id="PR00363">
    <property type="entry name" value="CYTOCHROMEB5"/>
</dbReference>
<dbReference type="PRINTS" id="PR00406">
    <property type="entry name" value="CYTB5RDTASE"/>
</dbReference>
<dbReference type="PROSITE" id="PS00191">
    <property type="entry name" value="CYTOCHROME_B5_1"/>
    <property type="match status" value="1"/>
</dbReference>
<dbReference type="GO" id="GO:0020037">
    <property type="term" value="F:heme binding"/>
    <property type="evidence" value="ECO:0007669"/>
    <property type="project" value="UniProtKB-UniRule"/>
</dbReference>
<dbReference type="AlphaFoldDB" id="V8PB00"/>
<dbReference type="Pfam" id="PF15183">
    <property type="entry name" value="MRAP"/>
    <property type="match status" value="1"/>
</dbReference>
<evidence type="ECO:0000256" key="2">
    <source>
        <dbReference type="ARBA" id="ARBA00004389"/>
    </source>
</evidence>
<keyword evidence="6 12" id="KW-0812">Transmembrane</keyword>
<gene>
    <name evidence="14" type="primary">CYB5R4</name>
    <name evidence="14" type="ORF">L345_02693</name>
</gene>